<gene>
    <name evidence="2" type="ORF">JX265_006126</name>
</gene>
<reference evidence="2" key="1">
    <citation type="submission" date="2021-03" db="EMBL/GenBank/DDBJ databases">
        <title>Revisited historic fungal species revealed as producer of novel bioactive compounds through whole genome sequencing and comparative genomics.</title>
        <authorList>
            <person name="Vignolle G.A."/>
            <person name="Hochenegger N."/>
            <person name="Mach R.L."/>
            <person name="Mach-Aigner A.R."/>
            <person name="Javad Rahimi M."/>
            <person name="Salim K.A."/>
            <person name="Chan C.M."/>
            <person name="Lim L.B.L."/>
            <person name="Cai F."/>
            <person name="Druzhinina I.S."/>
            <person name="U'Ren J.M."/>
            <person name="Derntl C."/>
        </authorList>
    </citation>
    <scope>NUCLEOTIDE SEQUENCE</scope>
    <source>
        <strain evidence="2">TUCIM 5799</strain>
    </source>
</reference>
<comment type="caution">
    <text evidence="2">The sequence shown here is derived from an EMBL/GenBank/DDBJ whole genome shotgun (WGS) entry which is preliminary data.</text>
</comment>
<dbReference type="Proteomes" id="UP000829685">
    <property type="component" value="Unassembled WGS sequence"/>
</dbReference>
<sequence length="67" mass="7280">MDKIRRAKDALTGHSSGTQNAQVTQGSGKDARVEYAPGQRAEKKGAPSKANPDINNVFNDEINKHYP</sequence>
<feature type="region of interest" description="Disordered" evidence="1">
    <location>
        <begin position="1"/>
        <end position="67"/>
    </location>
</feature>
<evidence type="ECO:0000256" key="1">
    <source>
        <dbReference type="SAM" id="MobiDB-lite"/>
    </source>
</evidence>
<evidence type="ECO:0000313" key="3">
    <source>
        <dbReference type="Proteomes" id="UP000829685"/>
    </source>
</evidence>
<feature type="compositionally biased region" description="Basic and acidic residues" evidence="1">
    <location>
        <begin position="1"/>
        <end position="11"/>
    </location>
</feature>
<dbReference type="AlphaFoldDB" id="A0A9P9WMJ1"/>
<protein>
    <submittedName>
        <fullName evidence="2">Uncharacterized protein</fullName>
    </submittedName>
</protein>
<proteinExistence type="predicted"/>
<organism evidence="2 3">
    <name type="scientific">Neoarthrinium moseri</name>
    <dbReference type="NCBI Taxonomy" id="1658444"/>
    <lineage>
        <taxon>Eukaryota</taxon>
        <taxon>Fungi</taxon>
        <taxon>Dikarya</taxon>
        <taxon>Ascomycota</taxon>
        <taxon>Pezizomycotina</taxon>
        <taxon>Sordariomycetes</taxon>
        <taxon>Xylariomycetidae</taxon>
        <taxon>Amphisphaeriales</taxon>
        <taxon>Apiosporaceae</taxon>
        <taxon>Neoarthrinium</taxon>
    </lineage>
</organism>
<dbReference type="EMBL" id="JAFIMR010000013">
    <property type="protein sequence ID" value="KAI1871086.1"/>
    <property type="molecule type" value="Genomic_DNA"/>
</dbReference>
<accession>A0A9P9WMJ1</accession>
<evidence type="ECO:0000313" key="2">
    <source>
        <dbReference type="EMBL" id="KAI1871086.1"/>
    </source>
</evidence>
<feature type="compositionally biased region" description="Polar residues" evidence="1">
    <location>
        <begin position="13"/>
        <end position="27"/>
    </location>
</feature>
<keyword evidence="3" id="KW-1185">Reference proteome</keyword>
<name>A0A9P9WMJ1_9PEZI</name>